<keyword evidence="9" id="KW-0676">Redox-active center</keyword>
<feature type="transmembrane region" description="Helical" evidence="10">
    <location>
        <begin position="100"/>
        <end position="118"/>
    </location>
</feature>
<evidence type="ECO:0000256" key="3">
    <source>
        <dbReference type="ARBA" id="ARBA00022692"/>
    </source>
</evidence>
<reference evidence="12 13" key="1">
    <citation type="submission" date="2017-02" db="EMBL/GenBank/DDBJ databases">
        <title>isolation and characterization of a novel temperate virus Aeropyrum globular virus 1 infecting hyperthermophilic archaeon Aeropyrum.</title>
        <authorList>
            <person name="Yumiya M."/>
            <person name="Yoshida T."/>
            <person name="Sako Y."/>
        </authorList>
    </citation>
    <scope>NUCLEOTIDE SEQUENCE [LARGE SCALE GENOMIC DNA]</scope>
    <source>
        <strain evidence="12 13">YK1-12-2013</strain>
    </source>
</reference>
<dbReference type="GO" id="GO:0048038">
    <property type="term" value="F:quinone binding"/>
    <property type="evidence" value="ECO:0007669"/>
    <property type="project" value="UniProtKB-KW"/>
</dbReference>
<keyword evidence="6" id="KW-0560">Oxidoreductase</keyword>
<evidence type="ECO:0000256" key="8">
    <source>
        <dbReference type="ARBA" id="ARBA00023157"/>
    </source>
</evidence>
<dbReference type="GO" id="GO:0016020">
    <property type="term" value="C:membrane"/>
    <property type="evidence" value="ECO:0007669"/>
    <property type="project" value="UniProtKB-SubCell"/>
</dbReference>
<gene>
    <name evidence="12" type="ORF">apy_10260</name>
</gene>
<evidence type="ECO:0000256" key="9">
    <source>
        <dbReference type="ARBA" id="ARBA00023284"/>
    </source>
</evidence>
<dbReference type="GO" id="GO:0016491">
    <property type="term" value="F:oxidoreductase activity"/>
    <property type="evidence" value="ECO:0007669"/>
    <property type="project" value="UniProtKB-KW"/>
</dbReference>
<comment type="caution">
    <text evidence="12">The sequence shown here is derived from an EMBL/GenBank/DDBJ whole genome shotgun (WGS) entry which is preliminary data.</text>
</comment>
<evidence type="ECO:0000313" key="12">
    <source>
        <dbReference type="EMBL" id="GBF09301.1"/>
    </source>
</evidence>
<dbReference type="Gene3D" id="1.20.1440.130">
    <property type="entry name" value="VKOR domain"/>
    <property type="match status" value="1"/>
</dbReference>
<dbReference type="InterPro" id="IPR012932">
    <property type="entry name" value="VKOR"/>
</dbReference>
<accession>A0A401HA30</accession>
<dbReference type="CDD" id="cd12918">
    <property type="entry name" value="VKOR_arc"/>
    <property type="match status" value="1"/>
</dbReference>
<keyword evidence="5 10" id="KW-1133">Transmembrane helix</keyword>
<evidence type="ECO:0000256" key="2">
    <source>
        <dbReference type="ARBA" id="ARBA00006214"/>
    </source>
</evidence>
<feature type="domain" description="Vitamin K epoxide reductase" evidence="11">
    <location>
        <begin position="8"/>
        <end position="148"/>
    </location>
</feature>
<keyword evidence="8" id="KW-1015">Disulfide bond</keyword>
<dbReference type="NCBIfam" id="NF011480">
    <property type="entry name" value="PRK14889.1-4"/>
    <property type="match status" value="1"/>
</dbReference>
<evidence type="ECO:0000259" key="11">
    <source>
        <dbReference type="SMART" id="SM00756"/>
    </source>
</evidence>
<keyword evidence="7 10" id="KW-0472">Membrane</keyword>
<evidence type="ECO:0000313" key="13">
    <source>
        <dbReference type="Proteomes" id="UP000291213"/>
    </source>
</evidence>
<dbReference type="SMART" id="SM00756">
    <property type="entry name" value="VKc"/>
    <property type="match status" value="1"/>
</dbReference>
<protein>
    <recommendedName>
        <fullName evidence="11">Vitamin K epoxide reductase domain-containing protein</fullName>
    </recommendedName>
</protein>
<comment type="subcellular location">
    <subcellularLocation>
        <location evidence="1">Membrane</location>
        <topology evidence="1">Multi-pass membrane protein</topology>
    </subcellularLocation>
</comment>
<sequence>MGCEMVEARLLDALYLAALAVGWLASIGGFIEFRRSLLGGGFVCKAEAKGWINCRSAYVIPQAFIAGRIHLSELAPIYFTAILATAVLGVLMDIDLLAKLSYLLAAGGAASVPYLVYLEVRVAKAICLWCTIMHLSLILAVASAAAKMLGG</sequence>
<evidence type="ECO:0000256" key="1">
    <source>
        <dbReference type="ARBA" id="ARBA00004141"/>
    </source>
</evidence>
<dbReference type="AlphaFoldDB" id="A0A401HA30"/>
<evidence type="ECO:0000256" key="10">
    <source>
        <dbReference type="SAM" id="Phobius"/>
    </source>
</evidence>
<evidence type="ECO:0000256" key="4">
    <source>
        <dbReference type="ARBA" id="ARBA00022719"/>
    </source>
</evidence>
<dbReference type="Pfam" id="PF07884">
    <property type="entry name" value="VKOR"/>
    <property type="match status" value="1"/>
</dbReference>
<keyword evidence="3 10" id="KW-0812">Transmembrane</keyword>
<proteinExistence type="inferred from homology"/>
<dbReference type="EMBL" id="BDMD01000053">
    <property type="protein sequence ID" value="GBF09301.1"/>
    <property type="molecule type" value="Genomic_DNA"/>
</dbReference>
<dbReference type="InterPro" id="IPR038354">
    <property type="entry name" value="VKOR_sf"/>
</dbReference>
<comment type="similarity">
    <text evidence="2">Belongs to the VKOR family.</text>
</comment>
<evidence type="ECO:0000256" key="5">
    <source>
        <dbReference type="ARBA" id="ARBA00022989"/>
    </source>
</evidence>
<keyword evidence="4" id="KW-0874">Quinone</keyword>
<organism evidence="12 13">
    <name type="scientific">Aeropyrum pernix</name>
    <dbReference type="NCBI Taxonomy" id="56636"/>
    <lineage>
        <taxon>Archaea</taxon>
        <taxon>Thermoproteota</taxon>
        <taxon>Thermoprotei</taxon>
        <taxon>Desulfurococcales</taxon>
        <taxon>Desulfurococcaceae</taxon>
        <taxon>Aeropyrum</taxon>
    </lineage>
</organism>
<feature type="transmembrane region" description="Helical" evidence="10">
    <location>
        <begin position="125"/>
        <end position="146"/>
    </location>
</feature>
<evidence type="ECO:0000256" key="6">
    <source>
        <dbReference type="ARBA" id="ARBA00023002"/>
    </source>
</evidence>
<feature type="transmembrane region" description="Helical" evidence="10">
    <location>
        <begin position="74"/>
        <end position="94"/>
    </location>
</feature>
<evidence type="ECO:0000256" key="7">
    <source>
        <dbReference type="ARBA" id="ARBA00023136"/>
    </source>
</evidence>
<name>A0A401HA30_AERPX</name>
<dbReference type="Proteomes" id="UP000291213">
    <property type="component" value="Unassembled WGS sequence"/>
</dbReference>
<feature type="transmembrane region" description="Helical" evidence="10">
    <location>
        <begin position="13"/>
        <end position="31"/>
    </location>
</feature>